<sequence length="62" mass="7590">MRMIDSDRCRCDERKTPEYIIFECQLYDDMRVTLWRKIGFNINLNHASLTTHSWGSNRLFYK</sequence>
<proteinExistence type="predicted"/>
<evidence type="ECO:0000313" key="2">
    <source>
        <dbReference type="Proteomes" id="UP001461498"/>
    </source>
</evidence>
<reference evidence="1 2" key="1">
    <citation type="submission" date="2022-12" db="EMBL/GenBank/DDBJ databases">
        <title>Chromosome-level genome assembly of true bugs.</title>
        <authorList>
            <person name="Ma L."/>
            <person name="Li H."/>
        </authorList>
    </citation>
    <scope>NUCLEOTIDE SEQUENCE [LARGE SCALE GENOMIC DNA]</scope>
    <source>
        <strain evidence="1">Lab_2022b</strain>
    </source>
</reference>
<name>A0AAW1CWK4_9HEMI</name>
<protein>
    <submittedName>
        <fullName evidence="1">Uncharacterized protein</fullName>
    </submittedName>
</protein>
<organism evidence="1 2">
    <name type="scientific">Rhynocoris fuscipes</name>
    <dbReference type="NCBI Taxonomy" id="488301"/>
    <lineage>
        <taxon>Eukaryota</taxon>
        <taxon>Metazoa</taxon>
        <taxon>Ecdysozoa</taxon>
        <taxon>Arthropoda</taxon>
        <taxon>Hexapoda</taxon>
        <taxon>Insecta</taxon>
        <taxon>Pterygota</taxon>
        <taxon>Neoptera</taxon>
        <taxon>Paraneoptera</taxon>
        <taxon>Hemiptera</taxon>
        <taxon>Heteroptera</taxon>
        <taxon>Panheteroptera</taxon>
        <taxon>Cimicomorpha</taxon>
        <taxon>Reduviidae</taxon>
        <taxon>Harpactorinae</taxon>
        <taxon>Harpactorini</taxon>
        <taxon>Rhynocoris</taxon>
    </lineage>
</organism>
<dbReference type="EMBL" id="JAPXFL010000010">
    <property type="protein sequence ID" value="KAK9500649.1"/>
    <property type="molecule type" value="Genomic_DNA"/>
</dbReference>
<accession>A0AAW1CWK4</accession>
<comment type="caution">
    <text evidence="1">The sequence shown here is derived from an EMBL/GenBank/DDBJ whole genome shotgun (WGS) entry which is preliminary data.</text>
</comment>
<keyword evidence="2" id="KW-1185">Reference proteome</keyword>
<gene>
    <name evidence="1" type="ORF">O3M35_001877</name>
</gene>
<evidence type="ECO:0000313" key="1">
    <source>
        <dbReference type="EMBL" id="KAK9500649.1"/>
    </source>
</evidence>
<dbReference type="Proteomes" id="UP001461498">
    <property type="component" value="Unassembled WGS sequence"/>
</dbReference>
<dbReference type="AlphaFoldDB" id="A0AAW1CWK4"/>